<dbReference type="Gene3D" id="1.10.3430.10">
    <property type="entry name" value="Ammonium transporter AmtB like domains"/>
    <property type="match status" value="1"/>
</dbReference>
<name>A0ABW3MP97_9PSEU</name>
<evidence type="ECO:0000313" key="6">
    <source>
        <dbReference type="Proteomes" id="UP001597045"/>
    </source>
</evidence>
<evidence type="ECO:0000256" key="2">
    <source>
        <dbReference type="ARBA" id="ARBA00022692"/>
    </source>
</evidence>
<dbReference type="Proteomes" id="UP001597045">
    <property type="component" value="Unassembled WGS sequence"/>
</dbReference>
<keyword evidence="6" id="KW-1185">Reference proteome</keyword>
<evidence type="ECO:0000256" key="1">
    <source>
        <dbReference type="ARBA" id="ARBA00004141"/>
    </source>
</evidence>
<evidence type="ECO:0000256" key="3">
    <source>
        <dbReference type="ARBA" id="ARBA00022989"/>
    </source>
</evidence>
<gene>
    <name evidence="5" type="ORF">ACFQ1S_45665</name>
</gene>
<evidence type="ECO:0000256" key="4">
    <source>
        <dbReference type="ARBA" id="ARBA00023136"/>
    </source>
</evidence>
<keyword evidence="4" id="KW-0472">Membrane</keyword>
<organism evidence="5 6">
    <name type="scientific">Kibdelosporangium lantanae</name>
    <dbReference type="NCBI Taxonomy" id="1497396"/>
    <lineage>
        <taxon>Bacteria</taxon>
        <taxon>Bacillati</taxon>
        <taxon>Actinomycetota</taxon>
        <taxon>Actinomycetes</taxon>
        <taxon>Pseudonocardiales</taxon>
        <taxon>Pseudonocardiaceae</taxon>
        <taxon>Kibdelosporangium</taxon>
    </lineage>
</organism>
<proteinExistence type="predicted"/>
<accession>A0ABW3MP97</accession>
<keyword evidence="2" id="KW-0812">Transmembrane</keyword>
<comment type="subcellular location">
    <subcellularLocation>
        <location evidence="1">Membrane</location>
        <topology evidence="1">Multi-pass membrane protein</topology>
    </subcellularLocation>
</comment>
<comment type="caution">
    <text evidence="5">The sequence shown here is derived from an EMBL/GenBank/DDBJ whole genome shotgun (WGS) entry which is preliminary data.</text>
</comment>
<evidence type="ECO:0008006" key="7">
    <source>
        <dbReference type="Google" id="ProtNLM"/>
    </source>
</evidence>
<keyword evidence="3" id="KW-1133">Transmembrane helix</keyword>
<evidence type="ECO:0000313" key="5">
    <source>
        <dbReference type="EMBL" id="MFD1052361.1"/>
    </source>
</evidence>
<sequence>MITLVLGFLIKKTIGFRITKEQEVVGIDESLHAEGAYEFGGLGSGAGLGNSVKPTGAAPAALEETKA</sequence>
<dbReference type="InterPro" id="IPR029020">
    <property type="entry name" value="Ammonium/urea_transptr"/>
</dbReference>
<reference evidence="6" key="1">
    <citation type="journal article" date="2019" name="Int. J. Syst. Evol. Microbiol.">
        <title>The Global Catalogue of Microorganisms (GCM) 10K type strain sequencing project: providing services to taxonomists for standard genome sequencing and annotation.</title>
        <authorList>
            <consortium name="The Broad Institute Genomics Platform"/>
            <consortium name="The Broad Institute Genome Sequencing Center for Infectious Disease"/>
            <person name="Wu L."/>
            <person name="Ma J."/>
        </authorList>
    </citation>
    <scope>NUCLEOTIDE SEQUENCE [LARGE SCALE GENOMIC DNA]</scope>
    <source>
        <strain evidence="6">JCM 31486</strain>
    </source>
</reference>
<protein>
    <recommendedName>
        <fullName evidence="7">Ammonium transporter AmtB-like domain-containing protein</fullName>
    </recommendedName>
</protein>
<dbReference type="EMBL" id="JBHTIS010004354">
    <property type="protein sequence ID" value="MFD1052361.1"/>
    <property type="molecule type" value="Genomic_DNA"/>
</dbReference>